<feature type="compositionally biased region" description="Pro residues" evidence="1">
    <location>
        <begin position="131"/>
        <end position="140"/>
    </location>
</feature>
<reference evidence="2" key="1">
    <citation type="submission" date="2020-11" db="EMBL/GenBank/DDBJ databases">
        <authorList>
            <person name="Tran Van P."/>
        </authorList>
    </citation>
    <scope>NUCLEOTIDE SEQUENCE</scope>
</reference>
<feature type="region of interest" description="Disordered" evidence="1">
    <location>
        <begin position="118"/>
        <end position="150"/>
    </location>
</feature>
<organism evidence="2">
    <name type="scientific">Cyprideis torosa</name>
    <dbReference type="NCBI Taxonomy" id="163714"/>
    <lineage>
        <taxon>Eukaryota</taxon>
        <taxon>Metazoa</taxon>
        <taxon>Ecdysozoa</taxon>
        <taxon>Arthropoda</taxon>
        <taxon>Crustacea</taxon>
        <taxon>Oligostraca</taxon>
        <taxon>Ostracoda</taxon>
        <taxon>Podocopa</taxon>
        <taxon>Podocopida</taxon>
        <taxon>Cytherocopina</taxon>
        <taxon>Cytheroidea</taxon>
        <taxon>Cytherideidae</taxon>
        <taxon>Cyprideis</taxon>
    </lineage>
</organism>
<dbReference type="AlphaFoldDB" id="A0A7R8W873"/>
<feature type="compositionally biased region" description="Low complexity" evidence="1">
    <location>
        <begin position="141"/>
        <end position="150"/>
    </location>
</feature>
<feature type="compositionally biased region" description="Basic and acidic residues" evidence="1">
    <location>
        <begin position="54"/>
        <end position="68"/>
    </location>
</feature>
<sequence length="165" mass="17382">MVVPIKPIVSCCYQTYQTMADVSRANSKLAAKDKLKKNEDERPPGKKPVNGLNAEKKPAIGLNAEKKSATAPAVAKQGKKAEEKFVPPKQTLQAAGKGKAFKIIYEVRIALYRPPPPAQSSWLGCGSPGQPVAPAPPPVQSPSNPVGENTCCSRASSSVSVLSCS</sequence>
<dbReference type="EMBL" id="OB660920">
    <property type="protein sequence ID" value="CAD7226749.1"/>
    <property type="molecule type" value="Genomic_DNA"/>
</dbReference>
<protein>
    <submittedName>
        <fullName evidence="2">Uncharacterized protein</fullName>
    </submittedName>
</protein>
<accession>A0A7R8W873</accession>
<evidence type="ECO:0000256" key="1">
    <source>
        <dbReference type="SAM" id="MobiDB-lite"/>
    </source>
</evidence>
<gene>
    <name evidence="2" type="ORF">CTOB1V02_LOCUS4664</name>
</gene>
<name>A0A7R8W873_9CRUS</name>
<feature type="compositionally biased region" description="Basic and acidic residues" evidence="1">
    <location>
        <begin position="30"/>
        <end position="44"/>
    </location>
</feature>
<feature type="region of interest" description="Disordered" evidence="1">
    <location>
        <begin position="27"/>
        <end position="82"/>
    </location>
</feature>
<evidence type="ECO:0000313" key="2">
    <source>
        <dbReference type="EMBL" id="CAD7226749.1"/>
    </source>
</evidence>
<proteinExistence type="predicted"/>